<sequence length="175" mass="20208">MKIIQSPQEYLATDDEIPCFMAGGLQKCDWHTEFLEELQKYSCDKLVIYNPKREFFDMTDSSVEEEQITWEFKYLNAYLKGFYIFSMYFDNSTSPQPICFYELGRYMALLQDSGWNSAVISCHPEFSRKNDVIIQTRLATKSKAKVLECSPAEHAQRVAVAYGILNGIKEGLKSC</sequence>
<reference evidence="1" key="1">
    <citation type="journal article" date="2021" name="Proc. Natl. Acad. Sci. U.S.A.">
        <title>A Catalog of Tens of Thousands of Viruses from Human Metagenomes Reveals Hidden Associations with Chronic Diseases.</title>
        <authorList>
            <person name="Tisza M.J."/>
            <person name="Buck C.B."/>
        </authorList>
    </citation>
    <scope>NUCLEOTIDE SEQUENCE</scope>
    <source>
        <strain evidence="1">CtYh54</strain>
    </source>
</reference>
<organism evidence="1">
    <name type="scientific">Siphoviridae sp. ctYh54</name>
    <dbReference type="NCBI Taxonomy" id="2826379"/>
    <lineage>
        <taxon>Viruses</taxon>
        <taxon>Duplodnaviria</taxon>
        <taxon>Heunggongvirae</taxon>
        <taxon>Uroviricota</taxon>
        <taxon>Caudoviricetes</taxon>
    </lineage>
</organism>
<proteinExistence type="predicted"/>
<evidence type="ECO:0000313" key="1">
    <source>
        <dbReference type="EMBL" id="DAD80413.1"/>
    </source>
</evidence>
<name>A0A8S5MDL7_9CAUD</name>
<dbReference type="EMBL" id="BK014884">
    <property type="protein sequence ID" value="DAD80413.1"/>
    <property type="molecule type" value="Genomic_DNA"/>
</dbReference>
<protein>
    <submittedName>
        <fullName evidence="1">Nucleoside 2-deoxyribosyltransferase like protein</fullName>
    </submittedName>
</protein>
<dbReference type="Gene3D" id="3.40.50.450">
    <property type="match status" value="1"/>
</dbReference>
<accession>A0A8S5MDL7</accession>